<keyword evidence="6 11" id="KW-0067">ATP-binding</keyword>
<sequence>MKIEMDQLSFARKKEFAIHELSLQIETGKITTLIGPNGSGKSTLLRLMMRLLSPSDGRVLLDGTNLPDFSSKKLAREMTMLSQAPDGLLDVVVHDLIAYGRLPHKAWLERLTAEDESVINWAIEVCNLKALAYRPLHTLSGGEKQRAWLAMALAQKTPVLLLDEPTTYLDISHQLELLDLLENLNREYGLTIVLVLHDLNQAAQYSDRIIACSDGKIVSAGTPREVLTEPFLEKVFQIRAAVTELEGKVSIRPISSTRFL</sequence>
<keyword evidence="3" id="KW-1003">Cell membrane</keyword>
<dbReference type="GO" id="GO:0005886">
    <property type="term" value="C:plasma membrane"/>
    <property type="evidence" value="ECO:0007669"/>
    <property type="project" value="UniProtKB-SubCell"/>
</dbReference>
<evidence type="ECO:0000313" key="11">
    <source>
        <dbReference type="EMBL" id="MBC1521208.1"/>
    </source>
</evidence>
<protein>
    <submittedName>
        <fullName evidence="11">ABC transporter ATP-binding protein</fullName>
    </submittedName>
</protein>
<dbReference type="GO" id="GO:0016887">
    <property type="term" value="F:ATP hydrolysis activity"/>
    <property type="evidence" value="ECO:0007669"/>
    <property type="project" value="InterPro"/>
</dbReference>
<dbReference type="PROSITE" id="PS50893">
    <property type="entry name" value="ABC_TRANSPORTER_2"/>
    <property type="match status" value="1"/>
</dbReference>
<keyword evidence="7" id="KW-0408">Iron</keyword>
<dbReference type="CDD" id="cd03214">
    <property type="entry name" value="ABC_Iron-Siderophores_B12_Hemin"/>
    <property type="match status" value="1"/>
</dbReference>
<dbReference type="GO" id="GO:0005524">
    <property type="term" value="F:ATP binding"/>
    <property type="evidence" value="ECO:0007669"/>
    <property type="project" value="UniProtKB-KW"/>
</dbReference>
<dbReference type="PROSITE" id="PS00211">
    <property type="entry name" value="ABC_TRANSPORTER_1"/>
    <property type="match status" value="1"/>
</dbReference>
<dbReference type="InterPro" id="IPR003593">
    <property type="entry name" value="AAA+_ATPase"/>
</dbReference>
<evidence type="ECO:0000256" key="8">
    <source>
        <dbReference type="ARBA" id="ARBA00023065"/>
    </source>
</evidence>
<evidence type="ECO:0000313" key="12">
    <source>
        <dbReference type="Proteomes" id="UP000559885"/>
    </source>
</evidence>
<organism evidence="11 12">
    <name type="scientific">Listeria aquatica</name>
    <dbReference type="NCBI Taxonomy" id="1494960"/>
    <lineage>
        <taxon>Bacteria</taxon>
        <taxon>Bacillati</taxon>
        <taxon>Bacillota</taxon>
        <taxon>Bacilli</taxon>
        <taxon>Bacillales</taxon>
        <taxon>Listeriaceae</taxon>
        <taxon>Listeria</taxon>
    </lineage>
</organism>
<keyword evidence="9" id="KW-0472">Membrane</keyword>
<dbReference type="RefSeq" id="WP_036070850.1">
    <property type="nucleotide sequence ID" value="NZ_JAARRM010000002.1"/>
</dbReference>
<dbReference type="PANTHER" id="PTHR42771:SF11">
    <property type="entry name" value="FERRICHROME TRANSPORT ATP-BINDING PROTEIN FHUC"/>
    <property type="match status" value="1"/>
</dbReference>
<evidence type="ECO:0000256" key="1">
    <source>
        <dbReference type="ARBA" id="ARBA00004202"/>
    </source>
</evidence>
<dbReference type="FunFam" id="3.40.50.300:FF:000134">
    <property type="entry name" value="Iron-enterobactin ABC transporter ATP-binding protein"/>
    <property type="match status" value="1"/>
</dbReference>
<name>A0A841ZPC4_9LIST</name>
<evidence type="ECO:0000256" key="2">
    <source>
        <dbReference type="ARBA" id="ARBA00022448"/>
    </source>
</evidence>
<gene>
    <name evidence="11" type="ORF">HB912_06080</name>
</gene>
<dbReference type="Gene3D" id="3.40.50.300">
    <property type="entry name" value="P-loop containing nucleotide triphosphate hydrolases"/>
    <property type="match status" value="1"/>
</dbReference>
<dbReference type="AlphaFoldDB" id="A0A841ZPC4"/>
<dbReference type="Pfam" id="PF00005">
    <property type="entry name" value="ABC_tran"/>
    <property type="match status" value="1"/>
</dbReference>
<evidence type="ECO:0000259" key="10">
    <source>
        <dbReference type="PROSITE" id="PS50893"/>
    </source>
</evidence>
<comment type="caution">
    <text evidence="11">The sequence shown here is derived from an EMBL/GenBank/DDBJ whole genome shotgun (WGS) entry which is preliminary data.</text>
</comment>
<comment type="subcellular location">
    <subcellularLocation>
        <location evidence="1">Cell membrane</location>
        <topology evidence="1">Peripheral membrane protein</topology>
    </subcellularLocation>
</comment>
<proteinExistence type="predicted"/>
<dbReference type="EMBL" id="JAARRM010000002">
    <property type="protein sequence ID" value="MBC1521208.1"/>
    <property type="molecule type" value="Genomic_DNA"/>
</dbReference>
<evidence type="ECO:0000256" key="5">
    <source>
        <dbReference type="ARBA" id="ARBA00022741"/>
    </source>
</evidence>
<dbReference type="PANTHER" id="PTHR42771">
    <property type="entry name" value="IRON(3+)-HYDROXAMATE IMPORT ATP-BINDING PROTEIN FHUC"/>
    <property type="match status" value="1"/>
</dbReference>
<keyword evidence="5" id="KW-0547">Nucleotide-binding</keyword>
<dbReference type="InterPro" id="IPR003439">
    <property type="entry name" value="ABC_transporter-like_ATP-bd"/>
</dbReference>
<keyword evidence="8" id="KW-0406">Ion transport</keyword>
<dbReference type="SUPFAM" id="SSF52540">
    <property type="entry name" value="P-loop containing nucleoside triphosphate hydrolases"/>
    <property type="match status" value="1"/>
</dbReference>
<evidence type="ECO:0000256" key="4">
    <source>
        <dbReference type="ARBA" id="ARBA00022496"/>
    </source>
</evidence>
<keyword evidence="2" id="KW-0813">Transport</keyword>
<accession>A0A841ZPC4</accession>
<evidence type="ECO:0000256" key="3">
    <source>
        <dbReference type="ARBA" id="ARBA00022475"/>
    </source>
</evidence>
<evidence type="ECO:0000256" key="9">
    <source>
        <dbReference type="ARBA" id="ARBA00023136"/>
    </source>
</evidence>
<dbReference type="InterPro" id="IPR017871">
    <property type="entry name" value="ABC_transporter-like_CS"/>
</dbReference>
<evidence type="ECO:0000256" key="7">
    <source>
        <dbReference type="ARBA" id="ARBA00023004"/>
    </source>
</evidence>
<reference evidence="11 12" key="1">
    <citation type="submission" date="2020-03" db="EMBL/GenBank/DDBJ databases">
        <title>Soil Listeria distribution.</title>
        <authorList>
            <person name="Liao J."/>
            <person name="Wiedmann M."/>
        </authorList>
    </citation>
    <scope>NUCLEOTIDE SEQUENCE [LARGE SCALE GENOMIC DNA]</scope>
    <source>
        <strain evidence="11 12">FSL L7-1507</strain>
    </source>
</reference>
<evidence type="ECO:0000256" key="6">
    <source>
        <dbReference type="ARBA" id="ARBA00022840"/>
    </source>
</evidence>
<dbReference type="SMART" id="SM00382">
    <property type="entry name" value="AAA"/>
    <property type="match status" value="1"/>
</dbReference>
<feature type="domain" description="ABC transporter" evidence="10">
    <location>
        <begin position="3"/>
        <end position="239"/>
    </location>
</feature>
<dbReference type="Proteomes" id="UP000559885">
    <property type="component" value="Unassembled WGS sequence"/>
</dbReference>
<dbReference type="InterPro" id="IPR051535">
    <property type="entry name" value="Siderophore_ABC-ATPase"/>
</dbReference>
<keyword evidence="4" id="KW-0410">Iron transport</keyword>
<dbReference type="GO" id="GO:0006826">
    <property type="term" value="P:iron ion transport"/>
    <property type="evidence" value="ECO:0007669"/>
    <property type="project" value="UniProtKB-KW"/>
</dbReference>
<dbReference type="InterPro" id="IPR027417">
    <property type="entry name" value="P-loop_NTPase"/>
</dbReference>